<accession>A0A011NEM2</accession>
<dbReference type="PANTHER" id="PTHR31435:SF9">
    <property type="entry name" value="PROTEIN NATD1"/>
    <property type="match status" value="1"/>
</dbReference>
<dbReference type="Gene3D" id="3.40.630.30">
    <property type="match status" value="1"/>
</dbReference>
<evidence type="ECO:0000313" key="2">
    <source>
        <dbReference type="EMBL" id="EXI62972.1"/>
    </source>
</evidence>
<gene>
    <name evidence="2" type="ORF">AK33_00765</name>
</gene>
<organism evidence="2 3">
    <name type="scientific">Mannheimia granulomatis</name>
    <dbReference type="NCBI Taxonomy" id="85402"/>
    <lineage>
        <taxon>Bacteria</taxon>
        <taxon>Pseudomonadati</taxon>
        <taxon>Pseudomonadota</taxon>
        <taxon>Gammaproteobacteria</taxon>
        <taxon>Pasteurellales</taxon>
        <taxon>Pasteurellaceae</taxon>
        <taxon>Mannheimia</taxon>
    </lineage>
</organism>
<dbReference type="AlphaFoldDB" id="A0A011NEM2"/>
<proteinExistence type="predicted"/>
<dbReference type="PROSITE" id="PS51729">
    <property type="entry name" value="GNAT_YJDJ"/>
    <property type="match status" value="1"/>
</dbReference>
<dbReference type="SUPFAM" id="SSF55729">
    <property type="entry name" value="Acyl-CoA N-acyltransferases (Nat)"/>
    <property type="match status" value="1"/>
</dbReference>
<dbReference type="EMBL" id="JANJ01000001">
    <property type="protein sequence ID" value="EXI62972.1"/>
    <property type="molecule type" value="Genomic_DNA"/>
</dbReference>
<reference evidence="2 3" key="1">
    <citation type="journal article" date="2014" name="Genome Announc.">
        <title>Genome Sequence of a Presumptive Mannheimia haemolytica Strain with an A1/A6-Cross-Reactive Serotype from a White-Tailed Deer (Odocoileus virginianus).</title>
        <authorList>
            <person name="Lawrence P.K."/>
            <person name="Bey R.F."/>
            <person name="Wiener B."/>
            <person name="Kittichotirat W."/>
            <person name="Bumgarner R.E."/>
        </authorList>
    </citation>
    <scope>NUCLEOTIDE SEQUENCE [LARGE SCALE GENOMIC DNA]</scope>
    <source>
        <strain evidence="2 3">PKL10</strain>
    </source>
</reference>
<keyword evidence="3" id="KW-1185">Reference proteome</keyword>
<feature type="domain" description="N-acetyltransferase" evidence="1">
    <location>
        <begin position="4"/>
        <end position="90"/>
    </location>
</feature>
<protein>
    <recommendedName>
        <fullName evidence="1">N-acetyltransferase domain-containing protein</fullName>
    </recommendedName>
</protein>
<dbReference type="STRING" id="1122190.GCA_000621105_00370"/>
<dbReference type="PATRIC" id="fig|1450449.3.peg.100"/>
<dbReference type="Pfam" id="PF14542">
    <property type="entry name" value="Acetyltransf_CG"/>
    <property type="match status" value="1"/>
</dbReference>
<evidence type="ECO:0000259" key="1">
    <source>
        <dbReference type="PROSITE" id="PS51729"/>
    </source>
</evidence>
<evidence type="ECO:0000313" key="3">
    <source>
        <dbReference type="Proteomes" id="UP000054123"/>
    </source>
</evidence>
<dbReference type="Proteomes" id="UP000054123">
    <property type="component" value="Unassembled WGS sequence"/>
</dbReference>
<comment type="caution">
    <text evidence="2">The sequence shown here is derived from an EMBL/GenBank/DDBJ whole genome shotgun (WGS) entry which is preliminary data.</text>
</comment>
<dbReference type="PANTHER" id="PTHR31435">
    <property type="entry name" value="PROTEIN NATD1"/>
    <property type="match status" value="1"/>
</dbReference>
<dbReference type="InterPro" id="IPR031165">
    <property type="entry name" value="GNAT_YJDJ"/>
</dbReference>
<sequence>MMINHNLENLEFEYFDENGVKAGKLRYRYIKENVIDAYTTRVDEAFQGKGIAGELYNALMAFAVENNLKIKPSCSYIEVKMQRSHRDLIA</sequence>
<dbReference type="CDD" id="cd04301">
    <property type="entry name" value="NAT_SF"/>
    <property type="match status" value="1"/>
</dbReference>
<dbReference type="InterPro" id="IPR045057">
    <property type="entry name" value="Gcn5-rel_NAT"/>
</dbReference>
<name>A0A011NEM2_9PAST</name>
<dbReference type="InterPro" id="IPR016181">
    <property type="entry name" value="Acyl_CoA_acyltransferase"/>
</dbReference>